<dbReference type="GO" id="GO:0009231">
    <property type="term" value="P:riboflavin biosynthetic process"/>
    <property type="evidence" value="ECO:0007669"/>
    <property type="project" value="InterPro"/>
</dbReference>
<dbReference type="InterPro" id="IPR002734">
    <property type="entry name" value="RibDG_C"/>
</dbReference>
<dbReference type="STRING" id="419479.SAMN04488563_6683"/>
<proteinExistence type="predicted"/>
<dbReference type="PANTHER" id="PTHR38011">
    <property type="entry name" value="DIHYDROFOLATE REDUCTASE FAMILY PROTEIN (AFU_ORTHOLOGUE AFUA_8G06820)"/>
    <property type="match status" value="1"/>
</dbReference>
<dbReference type="Gene3D" id="3.40.430.10">
    <property type="entry name" value="Dihydrofolate Reductase, subunit A"/>
    <property type="match status" value="1"/>
</dbReference>
<dbReference type="OrthoDB" id="3471694at2"/>
<sequence length="188" mass="20949">MGRIVVTEFISLDGVVQAPGGEDFKYQNWSFDFDSGDEGEQFKTDEALAGEALLLGRVTYDGFASAWPSEEGVLADKLNRMRKYVVSSTLTDPTWNNTQVVRGDVATEVAKLKAEVDGELQVAGSIRLAQELLEHDLVDGLHLMTYPVLLGYGRRLFGETTDRTRWRLTESRTVGEGVLITLFERDRA</sequence>
<evidence type="ECO:0000313" key="3">
    <source>
        <dbReference type="Proteomes" id="UP000182977"/>
    </source>
</evidence>
<dbReference type="Pfam" id="PF01872">
    <property type="entry name" value="RibD_C"/>
    <property type="match status" value="1"/>
</dbReference>
<dbReference type="RefSeq" id="WP_046771135.1">
    <property type="nucleotide sequence ID" value="NZ_LBMC01000039.1"/>
</dbReference>
<keyword evidence="3" id="KW-1185">Reference proteome</keyword>
<dbReference type="InterPro" id="IPR050765">
    <property type="entry name" value="Riboflavin_Biosynth_HTPR"/>
</dbReference>
<dbReference type="GO" id="GO:0008703">
    <property type="term" value="F:5-amino-6-(5-phosphoribosylamino)uracil reductase activity"/>
    <property type="evidence" value="ECO:0007669"/>
    <property type="project" value="InterPro"/>
</dbReference>
<reference evidence="3" key="1">
    <citation type="submission" date="2016-10" db="EMBL/GenBank/DDBJ databases">
        <authorList>
            <person name="Varghese N."/>
            <person name="Submissions S."/>
        </authorList>
    </citation>
    <scope>NUCLEOTIDE SEQUENCE [LARGE SCALE GENOMIC DNA]</scope>
    <source>
        <strain evidence="3">DSM 45079</strain>
    </source>
</reference>
<dbReference type="Proteomes" id="UP000182977">
    <property type="component" value="Chromosome I"/>
</dbReference>
<dbReference type="InterPro" id="IPR024072">
    <property type="entry name" value="DHFR-like_dom_sf"/>
</dbReference>
<dbReference type="EMBL" id="LT629791">
    <property type="protein sequence ID" value="SDU84695.1"/>
    <property type="molecule type" value="Genomic_DNA"/>
</dbReference>
<protein>
    <submittedName>
        <fullName evidence="2">Dihydrofolate reductase</fullName>
    </submittedName>
</protein>
<dbReference type="AlphaFoldDB" id="A0A1H2LVE8"/>
<feature type="domain" description="Bacterial bifunctional deaminase-reductase C-terminal" evidence="1">
    <location>
        <begin position="4"/>
        <end position="179"/>
    </location>
</feature>
<gene>
    <name evidence="2" type="ORF">SAMN04488563_6683</name>
</gene>
<organism evidence="2 3">
    <name type="scientific">Jiangella alkaliphila</name>
    <dbReference type="NCBI Taxonomy" id="419479"/>
    <lineage>
        <taxon>Bacteria</taxon>
        <taxon>Bacillati</taxon>
        <taxon>Actinomycetota</taxon>
        <taxon>Actinomycetes</taxon>
        <taxon>Jiangellales</taxon>
        <taxon>Jiangellaceae</taxon>
        <taxon>Jiangella</taxon>
    </lineage>
</organism>
<evidence type="ECO:0000313" key="2">
    <source>
        <dbReference type="EMBL" id="SDU84695.1"/>
    </source>
</evidence>
<name>A0A1H2LVE8_9ACTN</name>
<dbReference type="SUPFAM" id="SSF53597">
    <property type="entry name" value="Dihydrofolate reductase-like"/>
    <property type="match status" value="1"/>
</dbReference>
<dbReference type="PANTHER" id="PTHR38011:SF11">
    <property type="entry name" value="2,5-DIAMINO-6-RIBOSYLAMINO-4(3H)-PYRIMIDINONE 5'-PHOSPHATE REDUCTASE"/>
    <property type="match status" value="1"/>
</dbReference>
<accession>A0A1H2LVE8</accession>
<evidence type="ECO:0000259" key="1">
    <source>
        <dbReference type="Pfam" id="PF01872"/>
    </source>
</evidence>